<reference evidence="2" key="1">
    <citation type="submission" date="2020-03" db="EMBL/GenBank/DDBJ databases">
        <title>The deep terrestrial virosphere.</title>
        <authorList>
            <person name="Holmfeldt K."/>
            <person name="Nilsson E."/>
            <person name="Simone D."/>
            <person name="Lopez-Fernandez M."/>
            <person name="Wu X."/>
            <person name="de Brujin I."/>
            <person name="Lundin D."/>
            <person name="Andersson A."/>
            <person name="Bertilsson S."/>
            <person name="Dopson M."/>
        </authorList>
    </citation>
    <scope>NUCLEOTIDE SEQUENCE</scope>
    <source>
        <strain evidence="2">TM448A01076</strain>
        <strain evidence="3">TM448B01182</strain>
    </source>
</reference>
<evidence type="ECO:0000256" key="1">
    <source>
        <dbReference type="SAM" id="MobiDB-lite"/>
    </source>
</evidence>
<evidence type="ECO:0000313" key="2">
    <source>
        <dbReference type="EMBL" id="QJA48674.1"/>
    </source>
</evidence>
<sequence>MEETSGIADIISKFNLDNIPDENNEWLGKFCQKLWQDALHEKVQRLSMHQRWIDLHEKFRGRKSSKKSAFPHISANYIFKTIYSFTAILTEKYPKAEVQTNDNIPPEIVRALNEDIKTTWQEEELQELLFSSVQNMNIYGTTVEKFIFDVEKNISRVILRDVFQFFPAPGYTRGTLELPYCCDAYFLHTWKIRDKFEIPENIHIPADANEQLFGKQRETVRGGEVKYTALSNLPSNYAETSSGDSRGRGLHNQALVVEIWIRDKAIETIPIFQQGQATYNDGTPVFDDNNRPVMQKIKVDERQREKYPGGVRKITFVPGMVTSTWNHGVVDDRGNPNINWELVNVRKQVLLETGIPVPASDPNTGQPIIDPNTGQPIMTSMPVDEEKAESMALDTIKNTWLFSRFPFSVVPSMVDTSQWWGFSIIEQIEELVGAAESVLQKYFAFLQRCMFPIFINPIESGVPNSAITNAPGLILNPILAAAAGMGYINPPVPPQGLLDFIQFIYFQVDMLSLSPEVTQGRRPKGVSAASAMIALMDKAATLFQPQIWAVDKIIRNRGRAHISMVQNFGTESKPIRVDKEYVRFIGINLQAAFKYVVESGSSAPITKQGRRTQFIELFRVGAMDVHSLLEQLEIPAIVIERVLEAFSVPGALKILINAGLPQEVAQQVYALVLQNPGIGGQSGAGKPGEGTQTTQPTGPNPGASESAKGLYKQMSTQG</sequence>
<accession>A0A6H1ZM90</accession>
<dbReference type="EMBL" id="MT144096">
    <property type="protein sequence ID" value="QJA48674.1"/>
    <property type="molecule type" value="Genomic_DNA"/>
</dbReference>
<name>A0A6H1ZM90_9ZZZZ</name>
<gene>
    <name evidence="2" type="ORF">TM448A01076_0010</name>
    <name evidence="3" type="ORF">TM448B01182_0009</name>
</gene>
<evidence type="ECO:0008006" key="4">
    <source>
        <dbReference type="Google" id="ProtNLM"/>
    </source>
</evidence>
<evidence type="ECO:0000313" key="3">
    <source>
        <dbReference type="EMBL" id="QJH98065.1"/>
    </source>
</evidence>
<protein>
    <recommendedName>
        <fullName evidence="4">Portal protein</fullName>
    </recommendedName>
</protein>
<dbReference type="AlphaFoldDB" id="A0A6H1ZM90"/>
<feature type="compositionally biased region" description="Low complexity" evidence="1">
    <location>
        <begin position="689"/>
        <end position="702"/>
    </location>
</feature>
<dbReference type="EMBL" id="MT144714">
    <property type="protein sequence ID" value="QJH98065.1"/>
    <property type="molecule type" value="Genomic_DNA"/>
</dbReference>
<organism evidence="2">
    <name type="scientific">viral metagenome</name>
    <dbReference type="NCBI Taxonomy" id="1070528"/>
    <lineage>
        <taxon>unclassified sequences</taxon>
        <taxon>metagenomes</taxon>
        <taxon>organismal metagenomes</taxon>
    </lineage>
</organism>
<feature type="region of interest" description="Disordered" evidence="1">
    <location>
        <begin position="680"/>
        <end position="718"/>
    </location>
</feature>
<proteinExistence type="predicted"/>